<sequence>MAKLSEEALTYQPPTTKNISELESVDVSTDVQQKTVGEGQDSFTYKYMTVGGEDYRVPNSVLKQLKKHLEENPKLTKFKVAKEGEGLKTEYTVIPL</sequence>
<proteinExistence type="predicted"/>
<dbReference type="AlphaFoldDB" id="A0A0F9HT17"/>
<protein>
    <submittedName>
        <fullName evidence="1">Uncharacterized protein</fullName>
    </submittedName>
</protein>
<comment type="caution">
    <text evidence="1">The sequence shown here is derived from an EMBL/GenBank/DDBJ whole genome shotgun (WGS) entry which is preliminary data.</text>
</comment>
<dbReference type="EMBL" id="LAZR01023517">
    <property type="protein sequence ID" value="KKL78252.1"/>
    <property type="molecule type" value="Genomic_DNA"/>
</dbReference>
<gene>
    <name evidence="1" type="ORF">LCGC14_2026710</name>
</gene>
<evidence type="ECO:0000313" key="1">
    <source>
        <dbReference type="EMBL" id="KKL78252.1"/>
    </source>
</evidence>
<accession>A0A0F9HT17</accession>
<organism evidence="1">
    <name type="scientific">marine sediment metagenome</name>
    <dbReference type="NCBI Taxonomy" id="412755"/>
    <lineage>
        <taxon>unclassified sequences</taxon>
        <taxon>metagenomes</taxon>
        <taxon>ecological metagenomes</taxon>
    </lineage>
</organism>
<name>A0A0F9HT17_9ZZZZ</name>
<reference evidence="1" key="1">
    <citation type="journal article" date="2015" name="Nature">
        <title>Complex archaea that bridge the gap between prokaryotes and eukaryotes.</title>
        <authorList>
            <person name="Spang A."/>
            <person name="Saw J.H."/>
            <person name="Jorgensen S.L."/>
            <person name="Zaremba-Niedzwiedzka K."/>
            <person name="Martijn J."/>
            <person name="Lind A.E."/>
            <person name="van Eijk R."/>
            <person name="Schleper C."/>
            <person name="Guy L."/>
            <person name="Ettema T.J."/>
        </authorList>
    </citation>
    <scope>NUCLEOTIDE SEQUENCE</scope>
</reference>